<dbReference type="PANTHER" id="PTHR11071">
    <property type="entry name" value="PEPTIDYL-PROLYL CIS-TRANS ISOMERASE"/>
    <property type="match status" value="1"/>
</dbReference>
<dbReference type="Pfam" id="PF00160">
    <property type="entry name" value="Pro_isomerase"/>
    <property type="match status" value="1"/>
</dbReference>
<dbReference type="STRING" id="4577.A0A1D6GEV1"/>
<evidence type="ECO:0000256" key="4">
    <source>
        <dbReference type="ARBA" id="ARBA00023110"/>
    </source>
</evidence>
<sequence>MASGGAAISAGPTPPSATASSVEWHQRPPNPKNPVVFFDVTIGSIAAGRIKMELFADIAPKTAENFRQFCTGEHRKNALPQGYKGCQFHRVIKDFMIQGGDFLKNDGTGCTSIYGTKFDDENFIAKHTGPGLLSMANSGINSNGSQFFITCAKCDWLDNKHVVFGMRQDIHARRLALPSSQHGCLRTGGRGFLKLMGSDSEELSESSEEAAESSDSEGESQDVEGDGGGSRCSSEPMVVLFEDADEGSKTSKQPRSQILDAPQETNADKEVPADKDKEIEPNLRSPPKRHKQEPLTIKDSTEPEHRQE</sequence>
<dbReference type="InterPro" id="IPR020892">
    <property type="entry name" value="Cyclophilin-type_PPIase_CS"/>
</dbReference>
<dbReference type="Gene3D" id="2.40.100.10">
    <property type="entry name" value="Cyclophilin-like"/>
    <property type="match status" value="1"/>
</dbReference>
<dbReference type="InterPro" id="IPR002130">
    <property type="entry name" value="Cyclophilin-type_PPIase_dom"/>
</dbReference>
<keyword evidence="5 8" id="KW-0413">Isomerase</keyword>
<gene>
    <name evidence="8" type="ORF">ZEAMMB73_Zm00001d013010</name>
</gene>
<feature type="region of interest" description="Disordered" evidence="6">
    <location>
        <begin position="1"/>
        <end position="28"/>
    </location>
</feature>
<feature type="compositionally biased region" description="Acidic residues" evidence="6">
    <location>
        <begin position="199"/>
        <end position="225"/>
    </location>
</feature>
<comment type="catalytic activity">
    <reaction evidence="1">
        <text>[protein]-peptidylproline (omega=180) = [protein]-peptidylproline (omega=0)</text>
        <dbReference type="Rhea" id="RHEA:16237"/>
        <dbReference type="Rhea" id="RHEA-COMP:10747"/>
        <dbReference type="Rhea" id="RHEA-COMP:10748"/>
        <dbReference type="ChEBI" id="CHEBI:83833"/>
        <dbReference type="ChEBI" id="CHEBI:83834"/>
        <dbReference type="EC" id="5.2.1.8"/>
    </reaction>
</comment>
<dbReference type="SUPFAM" id="SSF50891">
    <property type="entry name" value="Cyclophilin-like"/>
    <property type="match status" value="1"/>
</dbReference>
<reference evidence="8" key="1">
    <citation type="submission" date="2015-12" db="EMBL/GenBank/DDBJ databases">
        <title>Update maize B73 reference genome by single molecule sequencing technologies.</title>
        <authorList>
            <consortium name="Maize Genome Sequencing Project"/>
            <person name="Ware D."/>
        </authorList>
    </citation>
    <scope>NUCLEOTIDE SEQUENCE</scope>
    <source>
        <tissue evidence="8">Seedling</tissue>
    </source>
</reference>
<dbReference type="PANTHER" id="PTHR11071:SF561">
    <property type="entry name" value="PEPTIDYL-PROLYL CIS-TRANS ISOMERASE D-RELATED"/>
    <property type="match status" value="1"/>
</dbReference>
<feature type="compositionally biased region" description="Basic and acidic residues" evidence="6">
    <location>
        <begin position="299"/>
        <end position="308"/>
    </location>
</feature>
<dbReference type="InParanoid" id="A0A1D6GEV1"/>
<dbReference type="PRINTS" id="PR00153">
    <property type="entry name" value="CSAPPISMRASE"/>
</dbReference>
<feature type="domain" description="PPIase cyclophilin-type" evidence="7">
    <location>
        <begin position="37"/>
        <end position="165"/>
    </location>
</feature>
<evidence type="ECO:0000256" key="5">
    <source>
        <dbReference type="ARBA" id="ARBA00023235"/>
    </source>
</evidence>
<dbReference type="FunFam" id="2.40.100.10:FF:000025">
    <property type="entry name" value="Peptidyl-prolyl cis-trans isomerase CYP19-2"/>
    <property type="match status" value="1"/>
</dbReference>
<dbReference type="ExpressionAtlas" id="A0A1D6GEV1">
    <property type="expression patterns" value="baseline and differential"/>
</dbReference>
<accession>A0A1D6GEV1</accession>
<dbReference type="FunCoup" id="A0A1D6GEV1">
    <property type="interactions" value="3262"/>
</dbReference>
<keyword evidence="4" id="KW-0697">Rotamase</keyword>
<dbReference type="GO" id="GO:0006457">
    <property type="term" value="P:protein folding"/>
    <property type="evidence" value="ECO:0007669"/>
    <property type="project" value="InterPro"/>
</dbReference>
<dbReference type="InterPro" id="IPR029000">
    <property type="entry name" value="Cyclophilin-like_dom_sf"/>
</dbReference>
<dbReference type="IntAct" id="A0A1D6GEV1">
    <property type="interactions" value="12"/>
</dbReference>
<evidence type="ECO:0000313" key="8">
    <source>
        <dbReference type="EMBL" id="AQK62104.1"/>
    </source>
</evidence>
<dbReference type="PROSITE" id="PS00170">
    <property type="entry name" value="CSA_PPIASE_1"/>
    <property type="match status" value="1"/>
</dbReference>
<feature type="region of interest" description="Disordered" evidence="6">
    <location>
        <begin position="198"/>
        <end position="308"/>
    </location>
</feature>
<proteinExistence type="inferred from homology"/>
<evidence type="ECO:0000256" key="3">
    <source>
        <dbReference type="ARBA" id="ARBA00013194"/>
    </source>
</evidence>
<protein>
    <recommendedName>
        <fullName evidence="3">peptidylprolyl isomerase</fullName>
        <ecNumber evidence="3">5.2.1.8</ecNumber>
    </recommendedName>
</protein>
<dbReference type="EC" id="5.2.1.8" evidence="3"/>
<organism evidence="8">
    <name type="scientific">Zea mays</name>
    <name type="common">Maize</name>
    <dbReference type="NCBI Taxonomy" id="4577"/>
    <lineage>
        <taxon>Eukaryota</taxon>
        <taxon>Viridiplantae</taxon>
        <taxon>Streptophyta</taxon>
        <taxon>Embryophyta</taxon>
        <taxon>Tracheophyta</taxon>
        <taxon>Spermatophyta</taxon>
        <taxon>Magnoliopsida</taxon>
        <taxon>Liliopsida</taxon>
        <taxon>Poales</taxon>
        <taxon>Poaceae</taxon>
        <taxon>PACMAD clade</taxon>
        <taxon>Panicoideae</taxon>
        <taxon>Andropogonodae</taxon>
        <taxon>Andropogoneae</taxon>
        <taxon>Tripsacinae</taxon>
        <taxon>Zea</taxon>
    </lineage>
</organism>
<evidence type="ECO:0000256" key="6">
    <source>
        <dbReference type="SAM" id="MobiDB-lite"/>
    </source>
</evidence>
<dbReference type="GO" id="GO:0003755">
    <property type="term" value="F:peptidyl-prolyl cis-trans isomerase activity"/>
    <property type="evidence" value="ECO:0007669"/>
    <property type="project" value="UniProtKB-KW"/>
</dbReference>
<name>A0A1D6GEV1_MAIZE</name>
<evidence type="ECO:0000259" key="7">
    <source>
        <dbReference type="PROSITE" id="PS50072"/>
    </source>
</evidence>
<feature type="compositionally biased region" description="Basic and acidic residues" evidence="6">
    <location>
        <begin position="266"/>
        <end position="281"/>
    </location>
</feature>
<dbReference type="AlphaFoldDB" id="A0A1D6GEV1"/>
<dbReference type="SMR" id="A0A1D6GEV1"/>
<evidence type="ECO:0000256" key="1">
    <source>
        <dbReference type="ARBA" id="ARBA00000971"/>
    </source>
</evidence>
<evidence type="ECO:0000256" key="2">
    <source>
        <dbReference type="ARBA" id="ARBA00007365"/>
    </source>
</evidence>
<dbReference type="PROSITE" id="PS50072">
    <property type="entry name" value="CSA_PPIASE_2"/>
    <property type="match status" value="1"/>
</dbReference>
<comment type="similarity">
    <text evidence="2">Belongs to the cyclophilin-type PPIase family.</text>
</comment>
<dbReference type="EMBL" id="CM000781">
    <property type="protein sequence ID" value="AQK62104.1"/>
    <property type="molecule type" value="Genomic_DNA"/>
</dbReference>